<comment type="caution">
    <text evidence="7">The sequence shown here is derived from an EMBL/GenBank/DDBJ whole genome shotgun (WGS) entry which is preliminary data.</text>
</comment>
<evidence type="ECO:0000256" key="4">
    <source>
        <dbReference type="ARBA" id="ARBA00022989"/>
    </source>
</evidence>
<evidence type="ECO:0000256" key="1">
    <source>
        <dbReference type="ARBA" id="ARBA00004651"/>
    </source>
</evidence>
<evidence type="ECO:0000256" key="3">
    <source>
        <dbReference type="ARBA" id="ARBA00022692"/>
    </source>
</evidence>
<keyword evidence="8" id="KW-1185">Reference proteome</keyword>
<dbReference type="Pfam" id="PF03706">
    <property type="entry name" value="LPG_synthase_TM"/>
    <property type="match status" value="1"/>
</dbReference>
<keyword evidence="3 6" id="KW-0812">Transmembrane</keyword>
<gene>
    <name evidence="7" type="ORF">EOD41_13180</name>
</gene>
<dbReference type="Proteomes" id="UP000282759">
    <property type="component" value="Unassembled WGS sequence"/>
</dbReference>
<keyword evidence="5 6" id="KW-0472">Membrane</keyword>
<dbReference type="InterPro" id="IPR022791">
    <property type="entry name" value="L-PG_synthase/AglD"/>
</dbReference>
<dbReference type="EMBL" id="SACK01000005">
    <property type="protein sequence ID" value="RVU00425.1"/>
    <property type="molecule type" value="Genomic_DNA"/>
</dbReference>
<feature type="transmembrane region" description="Helical" evidence="6">
    <location>
        <begin position="64"/>
        <end position="85"/>
    </location>
</feature>
<dbReference type="PANTHER" id="PTHR37693">
    <property type="entry name" value="PHOSPHATIDYLGLYCEROL LYSYLTRANSFERASE"/>
    <property type="match status" value="1"/>
</dbReference>
<evidence type="ECO:0000256" key="5">
    <source>
        <dbReference type="ARBA" id="ARBA00023136"/>
    </source>
</evidence>
<dbReference type="RefSeq" id="WP_127705635.1">
    <property type="nucleotide sequence ID" value="NZ_SACK01000005.1"/>
</dbReference>
<proteinExistence type="predicted"/>
<feature type="transmembrane region" description="Helical" evidence="6">
    <location>
        <begin position="338"/>
        <end position="356"/>
    </location>
</feature>
<organism evidence="7 8">
    <name type="scientific">Mucilaginibacter limnophilus</name>
    <dbReference type="NCBI Taxonomy" id="1932778"/>
    <lineage>
        <taxon>Bacteria</taxon>
        <taxon>Pseudomonadati</taxon>
        <taxon>Bacteroidota</taxon>
        <taxon>Sphingobacteriia</taxon>
        <taxon>Sphingobacteriales</taxon>
        <taxon>Sphingobacteriaceae</taxon>
        <taxon>Mucilaginibacter</taxon>
    </lineage>
</organism>
<dbReference type="GO" id="GO:0005886">
    <property type="term" value="C:plasma membrane"/>
    <property type="evidence" value="ECO:0007669"/>
    <property type="project" value="UniProtKB-SubCell"/>
</dbReference>
<name>A0A437MS36_9SPHI</name>
<dbReference type="AlphaFoldDB" id="A0A437MS36"/>
<sequence length="364" mass="40763">MIENQSGEDQQDAIAENKKDVKAIFDRKTIIKGAFWFALITVITIAGIFFYNNTGDTIKALSHISYGYILICIIMLFVDLMLGSWRNHIYIRKLSPQVSHWVSFRANVANMFMGAVTPAHGGAGPAQIYVYTSNGVTFIDAFAVSLINMGATLIFMPLAGFVAIMLMDTSAVSGIIPAMLKYGFSFFLLFLIAFLLAFWKPVWIGKLIKQLANFIAILFPKRKQKLENWAERSYLNIAKYQQTCSVIIKQNPYLFPLSILITTVLYLNKYCLQYVILLGLGVHSDLIQVISIQVLIQFMIYFAPSPGGSGFAEVGISILFSKIVPKTLIPVFTLLQRSFLLFFPALIGAYVVISLLKKHTTQTE</sequence>
<keyword evidence="4 6" id="KW-1133">Transmembrane helix</keyword>
<feature type="transmembrane region" description="Helical" evidence="6">
    <location>
        <begin position="34"/>
        <end position="52"/>
    </location>
</feature>
<protein>
    <submittedName>
        <fullName evidence="7">Flippase-like domain-containing protein</fullName>
    </submittedName>
</protein>
<evidence type="ECO:0000313" key="8">
    <source>
        <dbReference type="Proteomes" id="UP000282759"/>
    </source>
</evidence>
<reference evidence="7 8" key="1">
    <citation type="submission" date="2019-01" db="EMBL/GenBank/DDBJ databases">
        <authorList>
            <person name="Chen W.-M."/>
        </authorList>
    </citation>
    <scope>NUCLEOTIDE SEQUENCE [LARGE SCALE GENOMIC DNA]</scope>
    <source>
        <strain evidence="7 8">YBJ-36</strain>
    </source>
</reference>
<evidence type="ECO:0000313" key="7">
    <source>
        <dbReference type="EMBL" id="RVU00425.1"/>
    </source>
</evidence>
<comment type="subcellular location">
    <subcellularLocation>
        <location evidence="1">Cell membrane</location>
        <topology evidence="1">Multi-pass membrane protein</topology>
    </subcellularLocation>
</comment>
<dbReference type="NCBIfam" id="TIGR00374">
    <property type="entry name" value="flippase-like domain"/>
    <property type="match status" value="1"/>
</dbReference>
<feature type="transmembrane region" description="Helical" evidence="6">
    <location>
        <begin position="141"/>
        <end position="167"/>
    </location>
</feature>
<dbReference type="OrthoDB" id="9810654at2"/>
<evidence type="ECO:0000256" key="6">
    <source>
        <dbReference type="SAM" id="Phobius"/>
    </source>
</evidence>
<keyword evidence="2" id="KW-1003">Cell membrane</keyword>
<dbReference type="PANTHER" id="PTHR37693:SF1">
    <property type="entry name" value="INTEGRAL MEMBRANE PROTEIN"/>
    <property type="match status" value="1"/>
</dbReference>
<feature type="transmembrane region" description="Helical" evidence="6">
    <location>
        <begin position="179"/>
        <end position="199"/>
    </location>
</feature>
<accession>A0A437MS36</accession>
<evidence type="ECO:0000256" key="2">
    <source>
        <dbReference type="ARBA" id="ARBA00022475"/>
    </source>
</evidence>